<proteinExistence type="predicted"/>
<keyword evidence="2" id="KW-1185">Reference proteome</keyword>
<accession>A0ABV6Z4G2</accession>
<organism evidence="1 2">
    <name type="scientific">candidate division CSSED10-310 bacterium</name>
    <dbReference type="NCBI Taxonomy" id="2855610"/>
    <lineage>
        <taxon>Bacteria</taxon>
        <taxon>Bacteria division CSSED10-310</taxon>
    </lineage>
</organism>
<gene>
    <name evidence="1" type="ORF">ACFL27_24255</name>
</gene>
<sequence>MNIQEGYHLDLEHDERKTLSQTWHRPEWWEDILSELSEENRDYFSTAPDDEGYSKSTFAHLHWNRVDSQSQILMTRKGKITRLYSKLMHFFKTRQKDRAKKSVEHNQPYWSENVLPYLSADSRYCYEGTLTMAAELDE</sequence>
<protein>
    <submittedName>
        <fullName evidence="1">Uncharacterized protein</fullName>
    </submittedName>
</protein>
<evidence type="ECO:0000313" key="1">
    <source>
        <dbReference type="EMBL" id="MFC1853323.1"/>
    </source>
</evidence>
<reference evidence="1 2" key="1">
    <citation type="submission" date="2024-09" db="EMBL/GenBank/DDBJ databases">
        <title>Laminarin stimulates single cell rates of sulfate reduction while oxygen inhibits transcriptomic activity in coastal marine sediment.</title>
        <authorList>
            <person name="Lindsay M."/>
            <person name="Orcutt B."/>
            <person name="Emerson D."/>
            <person name="Stepanauskas R."/>
            <person name="D'Angelo T."/>
        </authorList>
    </citation>
    <scope>NUCLEOTIDE SEQUENCE [LARGE SCALE GENOMIC DNA]</scope>
    <source>
        <strain evidence="1">SAG AM-311-K15</strain>
    </source>
</reference>
<comment type="caution">
    <text evidence="1">The sequence shown here is derived from an EMBL/GenBank/DDBJ whole genome shotgun (WGS) entry which is preliminary data.</text>
</comment>
<dbReference type="EMBL" id="JBHPBY010000473">
    <property type="protein sequence ID" value="MFC1853323.1"/>
    <property type="molecule type" value="Genomic_DNA"/>
</dbReference>
<name>A0ABV6Z4G2_UNCC1</name>
<evidence type="ECO:0000313" key="2">
    <source>
        <dbReference type="Proteomes" id="UP001594351"/>
    </source>
</evidence>
<dbReference type="Proteomes" id="UP001594351">
    <property type="component" value="Unassembled WGS sequence"/>
</dbReference>